<evidence type="ECO:0000313" key="1">
    <source>
        <dbReference type="EMBL" id="KKN79757.1"/>
    </source>
</evidence>
<dbReference type="AlphaFoldDB" id="A0A0F9TXS6"/>
<name>A0A0F9TXS6_9ZZZZ</name>
<proteinExistence type="predicted"/>
<evidence type="ECO:0008006" key="2">
    <source>
        <dbReference type="Google" id="ProtNLM"/>
    </source>
</evidence>
<dbReference type="InterPro" id="IPR013785">
    <property type="entry name" value="Aldolase_TIM"/>
</dbReference>
<gene>
    <name evidence="1" type="ORF">LCGC14_0336120</name>
</gene>
<organism evidence="1">
    <name type="scientific">marine sediment metagenome</name>
    <dbReference type="NCBI Taxonomy" id="412755"/>
    <lineage>
        <taxon>unclassified sequences</taxon>
        <taxon>metagenomes</taxon>
        <taxon>ecological metagenomes</taxon>
    </lineage>
</organism>
<protein>
    <recommendedName>
        <fullName evidence="2">4Fe4S-binding SPASM domain-containing protein</fullName>
    </recommendedName>
</protein>
<dbReference type="EMBL" id="LAZR01000242">
    <property type="protein sequence ID" value="KKN79757.1"/>
    <property type="molecule type" value="Genomic_DNA"/>
</dbReference>
<accession>A0A0F9TXS6</accession>
<comment type="caution">
    <text evidence="1">The sequence shown here is derived from an EMBL/GenBank/DDBJ whole genome shotgun (WGS) entry which is preliminary data.</text>
</comment>
<dbReference type="CDD" id="cd21109">
    <property type="entry name" value="SPASM"/>
    <property type="match status" value="1"/>
</dbReference>
<sequence>MATEGAELMHLTQFICFELGRECNLGHLHAKCPNTHPDRYKHVDTSQAMSDETIVDTAVALIQEHGFRGLIGFHYYNEPTLEMERMWRVAARIRTKETSAKFVLWTNGTYAPPPYVDVVWSLSLFDEIHVTKYEQSKSLPGSPLAEKSGRFVHQWPFDDRLSTTGDEPGRPEFDAPCCRMFTEMIFDYYGNVHLCCYDWRGLGTTLNVHKHSLSRIIGRWQAIRENLSGGIMTHRTDGPVPIVCRSCTAPGRNTGITDFVKAPAEAARAYRQEVLNRGK</sequence>
<reference evidence="1" key="1">
    <citation type="journal article" date="2015" name="Nature">
        <title>Complex archaea that bridge the gap between prokaryotes and eukaryotes.</title>
        <authorList>
            <person name="Spang A."/>
            <person name="Saw J.H."/>
            <person name="Jorgensen S.L."/>
            <person name="Zaremba-Niedzwiedzka K."/>
            <person name="Martijn J."/>
            <person name="Lind A.E."/>
            <person name="van Eijk R."/>
            <person name="Schleper C."/>
            <person name="Guy L."/>
            <person name="Ettema T.J."/>
        </authorList>
    </citation>
    <scope>NUCLEOTIDE SEQUENCE</scope>
</reference>
<dbReference type="Gene3D" id="3.20.20.70">
    <property type="entry name" value="Aldolase class I"/>
    <property type="match status" value="1"/>
</dbReference>